<organism evidence="2 3">
    <name type="scientific">Mytilus coruscus</name>
    <name type="common">Sea mussel</name>
    <dbReference type="NCBI Taxonomy" id="42192"/>
    <lineage>
        <taxon>Eukaryota</taxon>
        <taxon>Metazoa</taxon>
        <taxon>Spiralia</taxon>
        <taxon>Lophotrochozoa</taxon>
        <taxon>Mollusca</taxon>
        <taxon>Bivalvia</taxon>
        <taxon>Autobranchia</taxon>
        <taxon>Pteriomorphia</taxon>
        <taxon>Mytilida</taxon>
        <taxon>Mytiloidea</taxon>
        <taxon>Mytilidae</taxon>
        <taxon>Mytilinae</taxon>
        <taxon>Mytilus</taxon>
    </lineage>
</organism>
<evidence type="ECO:0000313" key="2">
    <source>
        <dbReference type="EMBL" id="CAC5417047.1"/>
    </source>
</evidence>
<dbReference type="PANTHER" id="PTHR11046">
    <property type="entry name" value="OLIGORIBONUCLEASE, MITOCHONDRIAL"/>
    <property type="match status" value="1"/>
</dbReference>
<dbReference type="Proteomes" id="UP000507470">
    <property type="component" value="Unassembled WGS sequence"/>
</dbReference>
<reference evidence="2 3" key="1">
    <citation type="submission" date="2020-06" db="EMBL/GenBank/DDBJ databases">
        <authorList>
            <person name="Li R."/>
            <person name="Bekaert M."/>
        </authorList>
    </citation>
    <scope>NUCLEOTIDE SEQUENCE [LARGE SCALE GENOMIC DNA]</scope>
    <source>
        <strain evidence="3">wild</strain>
    </source>
</reference>
<dbReference type="AlphaFoldDB" id="A0A6J8E9M2"/>
<protein>
    <submittedName>
        <fullName evidence="2">Uncharacterized protein</fullName>
    </submittedName>
</protein>
<dbReference type="PANTHER" id="PTHR11046:SF25">
    <property type="match status" value="1"/>
</dbReference>
<dbReference type="OrthoDB" id="6157228at2759"/>
<name>A0A6J8E9M2_MYTCO</name>
<dbReference type="EMBL" id="CACVKT020008727">
    <property type="protein sequence ID" value="CAC5417047.1"/>
    <property type="molecule type" value="Genomic_DNA"/>
</dbReference>
<accession>A0A6J8E9M2</accession>
<dbReference type="InterPro" id="IPR022894">
    <property type="entry name" value="Oligoribonuclease"/>
</dbReference>
<evidence type="ECO:0000256" key="1">
    <source>
        <dbReference type="ARBA" id="ARBA00022722"/>
    </source>
</evidence>
<sequence>MWSSQFDSDLDDSEKISHQLRLSGGNEELYITVPLHYSINKNLRLFFDAREALLHRYLYNEYAIVAPSLCIYEELNSRRKEKSDHCICHHCIRHASLACSSGSSLSCLNSSKIRKQPFIFEEKKEDVTEALSVLSENNLGNNQELFSNSKDISGVNGSDDLFSSLENKSTYTLMTQSPQKMKIKNISSDDSDMTLENGSVDLFSLSENESKEHCASATDGKPQNVNESLKEMNDEDSETCCSVASVSILKPKKKQLGRKIFICQQQIGNQDNSPSTSSSLQRLTGVREDKPIIISSSDSNCDSISQRRGRGSPYSCKVREAVYSCLQFNVSRENVSPPIKEIVRIFTGEDITTLPAPSSISTMAREAGILSELHLKETLSNSNNLTLLRDATTKRGHHYYGAKLCTDTQDFTLGTKEISCGTAEQYTEATVEMLDNISSLENPIVSKISNFMTDRSATEIKTNRLINNVIESLEENKKTSSFHCSVHPLLQFAEEAEKVAKHLENIKNLQLNKLVFKSHGESFTQNFLSTNPVILSICQAIALVCHHITTPYFHLAASTPTALQMSSVYNQLITGLEKISEKPQLIFDKHLKNIFITTFGDQKTANPDLDYKIFKQTETSNRDIVLEAVQLICCNLLTKSKKLFCDFLNGGKYSNPLEEMILTSKSCPANNITLERLMAQIDRQKTIAPNTSISTINSKLMFKDKWHCRLVERKNRGTEKYSYS</sequence>
<gene>
    <name evidence="2" type="ORF">MCOR_49603</name>
</gene>
<keyword evidence="1" id="KW-0540">Nuclease</keyword>
<dbReference type="GO" id="GO:0000175">
    <property type="term" value="F:3'-5'-RNA exonuclease activity"/>
    <property type="evidence" value="ECO:0007669"/>
    <property type="project" value="InterPro"/>
</dbReference>
<proteinExistence type="predicted"/>
<keyword evidence="3" id="KW-1185">Reference proteome</keyword>
<evidence type="ECO:0000313" key="3">
    <source>
        <dbReference type="Proteomes" id="UP000507470"/>
    </source>
</evidence>
<keyword evidence="1" id="KW-0378">Hydrolase</keyword>